<dbReference type="Proteomes" id="UP000030416">
    <property type="component" value="Unassembled WGS sequence"/>
</dbReference>
<dbReference type="GO" id="GO:0046872">
    <property type="term" value="F:metal ion binding"/>
    <property type="evidence" value="ECO:0007669"/>
    <property type="project" value="UniProtKB-KW"/>
</dbReference>
<dbReference type="InterPro" id="IPR036922">
    <property type="entry name" value="Rieske_2Fe-2S_sf"/>
</dbReference>
<accession>A0A0A3HXE2</accession>
<keyword evidence="5" id="KW-1015">Disulfide bond</keyword>
<protein>
    <submittedName>
        <fullName evidence="7">(2Fe-2S)-binding protein</fullName>
    </submittedName>
</protein>
<dbReference type="GO" id="GO:0005737">
    <property type="term" value="C:cytoplasm"/>
    <property type="evidence" value="ECO:0007669"/>
    <property type="project" value="TreeGrafter"/>
</dbReference>
<dbReference type="PANTHER" id="PTHR13847">
    <property type="entry name" value="SARCOSINE DEHYDROGENASE-RELATED"/>
    <property type="match status" value="1"/>
</dbReference>
<dbReference type="GO" id="GO:0051537">
    <property type="term" value="F:2 iron, 2 sulfur cluster binding"/>
    <property type="evidence" value="ECO:0007669"/>
    <property type="project" value="UniProtKB-KW"/>
</dbReference>
<dbReference type="OrthoDB" id="9767869at2"/>
<reference evidence="7 8" key="1">
    <citation type="submission" date="2014-02" db="EMBL/GenBank/DDBJ databases">
        <title>Draft genome sequence of Lysinibacillus manganicus DSM 26584T.</title>
        <authorList>
            <person name="Zhang F."/>
            <person name="Wang G."/>
            <person name="Zhang L."/>
        </authorList>
    </citation>
    <scope>NUCLEOTIDE SEQUENCE [LARGE SCALE GENOMIC DNA]</scope>
    <source>
        <strain evidence="7 8">DSM 26584</strain>
    </source>
</reference>
<dbReference type="InterPro" id="IPR005805">
    <property type="entry name" value="Rieske_Fe-S_prot_C"/>
</dbReference>
<dbReference type="STRING" id="1384049.CD29_17645"/>
<keyword evidence="1" id="KW-0001">2Fe-2S</keyword>
<dbReference type="InterPro" id="IPR036188">
    <property type="entry name" value="FAD/NAD-bd_sf"/>
</dbReference>
<dbReference type="SUPFAM" id="SSF51905">
    <property type="entry name" value="FAD/NAD(P)-binding domain"/>
    <property type="match status" value="1"/>
</dbReference>
<dbReference type="AlphaFoldDB" id="A0A0A3HXE2"/>
<dbReference type="RefSeq" id="WP_036189574.1">
    <property type="nucleotide sequence ID" value="NZ_AVDA01000029.1"/>
</dbReference>
<dbReference type="SUPFAM" id="SSF50022">
    <property type="entry name" value="ISP domain"/>
    <property type="match status" value="1"/>
</dbReference>
<dbReference type="PRINTS" id="PR00162">
    <property type="entry name" value="RIESKE"/>
</dbReference>
<dbReference type="InterPro" id="IPR017941">
    <property type="entry name" value="Rieske_2Fe-2S"/>
</dbReference>
<evidence type="ECO:0000256" key="1">
    <source>
        <dbReference type="ARBA" id="ARBA00022714"/>
    </source>
</evidence>
<dbReference type="Gene3D" id="2.102.10.10">
    <property type="entry name" value="Rieske [2Fe-2S] iron-sulphur domain"/>
    <property type="match status" value="1"/>
</dbReference>
<dbReference type="GO" id="GO:0004497">
    <property type="term" value="F:monooxygenase activity"/>
    <property type="evidence" value="ECO:0007669"/>
    <property type="project" value="UniProtKB-ARBA"/>
</dbReference>
<organism evidence="7 8">
    <name type="scientific">Ureibacillus manganicus DSM 26584</name>
    <dbReference type="NCBI Taxonomy" id="1384049"/>
    <lineage>
        <taxon>Bacteria</taxon>
        <taxon>Bacillati</taxon>
        <taxon>Bacillota</taxon>
        <taxon>Bacilli</taxon>
        <taxon>Bacillales</taxon>
        <taxon>Caryophanaceae</taxon>
        <taxon>Ureibacillus</taxon>
    </lineage>
</organism>
<evidence type="ECO:0000256" key="5">
    <source>
        <dbReference type="ARBA" id="ARBA00023157"/>
    </source>
</evidence>
<gene>
    <name evidence="7" type="ORF">CD29_17645</name>
</gene>
<dbReference type="Gene3D" id="3.30.9.10">
    <property type="entry name" value="D-Amino Acid Oxidase, subunit A, domain 2"/>
    <property type="match status" value="1"/>
</dbReference>
<dbReference type="eggNOG" id="COG0665">
    <property type="taxonomic scope" value="Bacteria"/>
</dbReference>
<dbReference type="Pfam" id="PF00355">
    <property type="entry name" value="Rieske"/>
    <property type="match status" value="1"/>
</dbReference>
<dbReference type="PROSITE" id="PS51296">
    <property type="entry name" value="RIESKE"/>
    <property type="match status" value="1"/>
</dbReference>
<sequence length="459" mass="50473">MQNSLWLAGIEKLTLNKLSTSLNCDVCIVGGGLTGIYTAYLLAKKGVNVVLLEGNSSVGIATTGHSTGKLTPQHDAVFSKLLGAFSEDEARIYYDANVSAIEAALQNASIDLYQKVDSYVFATTEQGKKTLDDEAEAYKTLKIPGYETLETELPFDVLSSINLPNTFQIHPTNFALHYAKLAIKEGANLYVNSRVTKVAIDEKAVYVDDDLQVSFNHLVLATHYPIEAVKGLQLAKLSVERSYLTATKTSEMLKGQYISVDTPSRTIRTALINNQPYFIYGGSSHKAGTIEDTQSYYEVLQNEVVSKFDLSKPEFLWSAQDPDTADSLPYVGPITENEPNVYIATGYRKWGLSNSLVAGEIITSAILKEPHPASDIYNPARNQFGSTMLRMLNLIGFTVANLADGYITRLDAPKCTHLGCRTRWNDGDETWDCPCHGSRFDKFGNVIEGPAVYPLDLKS</sequence>
<evidence type="ECO:0000259" key="6">
    <source>
        <dbReference type="PROSITE" id="PS51296"/>
    </source>
</evidence>
<keyword evidence="8" id="KW-1185">Reference proteome</keyword>
<evidence type="ECO:0000256" key="2">
    <source>
        <dbReference type="ARBA" id="ARBA00022723"/>
    </source>
</evidence>
<feature type="domain" description="Rieske" evidence="6">
    <location>
        <begin position="415"/>
        <end position="459"/>
    </location>
</feature>
<proteinExistence type="predicted"/>
<dbReference type="InterPro" id="IPR006076">
    <property type="entry name" value="FAD-dep_OxRdtase"/>
</dbReference>
<dbReference type="Pfam" id="PF01266">
    <property type="entry name" value="DAO"/>
    <property type="match status" value="1"/>
</dbReference>
<evidence type="ECO:0000256" key="3">
    <source>
        <dbReference type="ARBA" id="ARBA00023004"/>
    </source>
</evidence>
<keyword evidence="3" id="KW-0408">Iron</keyword>
<keyword evidence="2" id="KW-0479">Metal-binding</keyword>
<dbReference type="GO" id="GO:0016705">
    <property type="term" value="F:oxidoreductase activity, acting on paired donors, with incorporation or reduction of molecular oxygen"/>
    <property type="evidence" value="ECO:0007669"/>
    <property type="project" value="UniProtKB-ARBA"/>
</dbReference>
<dbReference type="eggNOG" id="COG0723">
    <property type="taxonomic scope" value="Bacteria"/>
</dbReference>
<name>A0A0A3HXE2_9BACL</name>
<evidence type="ECO:0000256" key="4">
    <source>
        <dbReference type="ARBA" id="ARBA00023014"/>
    </source>
</evidence>
<evidence type="ECO:0000313" key="7">
    <source>
        <dbReference type="EMBL" id="KGR75880.1"/>
    </source>
</evidence>
<dbReference type="GO" id="GO:0016020">
    <property type="term" value="C:membrane"/>
    <property type="evidence" value="ECO:0007669"/>
    <property type="project" value="InterPro"/>
</dbReference>
<keyword evidence="4" id="KW-0411">Iron-sulfur</keyword>
<dbReference type="EMBL" id="JPVN01000029">
    <property type="protein sequence ID" value="KGR75880.1"/>
    <property type="molecule type" value="Genomic_DNA"/>
</dbReference>
<evidence type="ECO:0000313" key="8">
    <source>
        <dbReference type="Proteomes" id="UP000030416"/>
    </source>
</evidence>
<comment type="caution">
    <text evidence="7">The sequence shown here is derived from an EMBL/GenBank/DDBJ whole genome shotgun (WGS) entry which is preliminary data.</text>
</comment>
<dbReference type="PANTHER" id="PTHR13847:SF274">
    <property type="entry name" value="RIESKE 2FE-2S IRON-SULFUR PROTEIN YHFW-RELATED"/>
    <property type="match status" value="1"/>
</dbReference>
<dbReference type="Gene3D" id="3.50.50.60">
    <property type="entry name" value="FAD/NAD(P)-binding domain"/>
    <property type="match status" value="1"/>
</dbReference>